<dbReference type="GeneID" id="118477133"/>
<dbReference type="PANTHER" id="PTHR46333:SF2">
    <property type="entry name" value="CYTOKINESIS PROTEIN 3"/>
    <property type="match status" value="1"/>
</dbReference>
<dbReference type="InterPro" id="IPR052557">
    <property type="entry name" value="CAP/Cytokinesis_protein"/>
</dbReference>
<evidence type="ECO:0000313" key="2">
    <source>
        <dbReference type="RefSeq" id="XP_035825633.1"/>
    </source>
</evidence>
<proteinExistence type="predicted"/>
<name>A0ABM1VT91_APLCA</name>
<organism evidence="1 2">
    <name type="scientific">Aplysia californica</name>
    <name type="common">California sea hare</name>
    <dbReference type="NCBI Taxonomy" id="6500"/>
    <lineage>
        <taxon>Eukaryota</taxon>
        <taxon>Metazoa</taxon>
        <taxon>Spiralia</taxon>
        <taxon>Lophotrochozoa</taxon>
        <taxon>Mollusca</taxon>
        <taxon>Gastropoda</taxon>
        <taxon>Heterobranchia</taxon>
        <taxon>Euthyneura</taxon>
        <taxon>Tectipleura</taxon>
        <taxon>Aplysiida</taxon>
        <taxon>Aplysioidea</taxon>
        <taxon>Aplysiidae</taxon>
        <taxon>Aplysia</taxon>
    </lineage>
</organism>
<protein>
    <submittedName>
        <fullName evidence="2">Uncharacterized protein LOC118477133</fullName>
    </submittedName>
</protein>
<keyword evidence="1" id="KW-1185">Reference proteome</keyword>
<dbReference type="Proteomes" id="UP000694888">
    <property type="component" value="Unplaced"/>
</dbReference>
<sequence length="149" mass="16691">MVLVQEQWRLVDCACGTGFFDLEDKQARLREFFFLPDPEHFIITHFPLAMSQEGTDVKSSPANGCSSTSLEVKEGLQMLENPLKFGQFCQQAMTSIVALESGLELSSHAHAHVTVNNRYSSLCSKKHNKMHGMTDAALLSFLLLQQSQR</sequence>
<accession>A0ABM1VT91</accession>
<evidence type="ECO:0000313" key="1">
    <source>
        <dbReference type="Proteomes" id="UP000694888"/>
    </source>
</evidence>
<dbReference type="RefSeq" id="XP_035825633.1">
    <property type="nucleotide sequence ID" value="XM_035969740.1"/>
</dbReference>
<gene>
    <name evidence="2" type="primary">LOC118477133</name>
</gene>
<reference evidence="2" key="1">
    <citation type="submission" date="2025-08" db="UniProtKB">
        <authorList>
            <consortium name="RefSeq"/>
        </authorList>
    </citation>
    <scope>IDENTIFICATION</scope>
</reference>
<dbReference type="PANTHER" id="PTHR46333">
    <property type="entry name" value="CYTOKINESIS PROTEIN 3"/>
    <property type="match status" value="1"/>
</dbReference>